<dbReference type="EMBL" id="JAEQNE010000001">
    <property type="protein sequence ID" value="MBL0390612.1"/>
    <property type="molecule type" value="Genomic_DNA"/>
</dbReference>
<dbReference type="RefSeq" id="WP_201673205.1">
    <property type="nucleotide sequence ID" value="NZ_JAEQNE010000001.1"/>
</dbReference>
<dbReference type="PANTHER" id="PTHR33990">
    <property type="entry name" value="PROTEIN YJDN-RELATED"/>
    <property type="match status" value="1"/>
</dbReference>
<evidence type="ECO:0000313" key="3">
    <source>
        <dbReference type="Proteomes" id="UP000599109"/>
    </source>
</evidence>
<accession>A0A936YXT5</accession>
<evidence type="ECO:0000259" key="1">
    <source>
        <dbReference type="Pfam" id="PF00903"/>
    </source>
</evidence>
<comment type="caution">
    <text evidence="2">The sequence shown here is derived from an EMBL/GenBank/DDBJ whole genome shotgun (WGS) entry which is preliminary data.</text>
</comment>
<dbReference type="InterPro" id="IPR029068">
    <property type="entry name" value="Glyas_Bleomycin-R_OHBP_Dase"/>
</dbReference>
<dbReference type="CDD" id="cd06588">
    <property type="entry name" value="PhnB_like"/>
    <property type="match status" value="1"/>
</dbReference>
<dbReference type="InterPro" id="IPR028973">
    <property type="entry name" value="PhnB-like"/>
</dbReference>
<dbReference type="Gene3D" id="3.10.180.10">
    <property type="entry name" value="2,3-Dihydroxybiphenyl 1,2-Dioxygenase, domain 1"/>
    <property type="match status" value="1"/>
</dbReference>
<protein>
    <submittedName>
        <fullName evidence="2">VOC family protein</fullName>
    </submittedName>
</protein>
<proteinExistence type="predicted"/>
<dbReference type="SUPFAM" id="SSF54593">
    <property type="entry name" value="Glyoxalase/Bleomycin resistance protein/Dihydroxybiphenyl dioxygenase"/>
    <property type="match status" value="1"/>
</dbReference>
<name>A0A936YXT5_9BURK</name>
<evidence type="ECO:0000313" key="2">
    <source>
        <dbReference type="EMBL" id="MBL0390612.1"/>
    </source>
</evidence>
<dbReference type="AlphaFoldDB" id="A0A936YXT5"/>
<organism evidence="2 3">
    <name type="scientific">Ramlibacter monticola</name>
    <dbReference type="NCBI Taxonomy" id="1926872"/>
    <lineage>
        <taxon>Bacteria</taxon>
        <taxon>Pseudomonadati</taxon>
        <taxon>Pseudomonadota</taxon>
        <taxon>Betaproteobacteria</taxon>
        <taxon>Burkholderiales</taxon>
        <taxon>Comamonadaceae</taxon>
        <taxon>Ramlibacter</taxon>
    </lineage>
</organism>
<dbReference type="PANTHER" id="PTHR33990:SF1">
    <property type="entry name" value="PROTEIN YJDN"/>
    <property type="match status" value="1"/>
</dbReference>
<dbReference type="InterPro" id="IPR004360">
    <property type="entry name" value="Glyas_Fos-R_dOase_dom"/>
</dbReference>
<sequence length="139" mass="15117">MPVLDSYLFFSGNCAQAMRFYERTLGGKLENVMTYGQSPDPEHCPAGAKDMVMHSSMKLGNRTLMASDVPPTMGPKPMAGFALSLMYESADEARRIFEALAQGGSVTMPMTKTFWAETFGMLVDQFGTPWMVGGGMHGA</sequence>
<gene>
    <name evidence="2" type="ORF">JJ685_05590</name>
</gene>
<reference evidence="2 3" key="1">
    <citation type="journal article" date="2017" name="Int. J. Syst. Evol. Microbiol.">
        <title>Ramlibacter monticola sp. nov., isolated from forest soil.</title>
        <authorList>
            <person name="Chaudhary D.K."/>
            <person name="Kim J."/>
        </authorList>
    </citation>
    <scope>NUCLEOTIDE SEQUENCE [LARGE SCALE GENOMIC DNA]</scope>
    <source>
        <strain evidence="2 3">KACC 19175</strain>
    </source>
</reference>
<dbReference type="Pfam" id="PF00903">
    <property type="entry name" value="Glyoxalase"/>
    <property type="match status" value="1"/>
</dbReference>
<keyword evidence="3" id="KW-1185">Reference proteome</keyword>
<feature type="domain" description="Glyoxalase/fosfomycin resistance/dioxygenase" evidence="1">
    <location>
        <begin position="4"/>
        <end position="131"/>
    </location>
</feature>
<dbReference type="Proteomes" id="UP000599109">
    <property type="component" value="Unassembled WGS sequence"/>
</dbReference>